<proteinExistence type="predicted"/>
<dbReference type="InterPro" id="IPR027417">
    <property type="entry name" value="P-loop_NTPase"/>
</dbReference>
<protein>
    <submittedName>
        <fullName evidence="1">Uncharacterized protein</fullName>
    </submittedName>
</protein>
<accession>A0A7K3NJ26</accession>
<dbReference type="Gene3D" id="3.40.50.300">
    <property type="entry name" value="P-loop containing nucleotide triphosphate hydrolases"/>
    <property type="match status" value="1"/>
</dbReference>
<evidence type="ECO:0000313" key="1">
    <source>
        <dbReference type="EMBL" id="NDY56206.1"/>
    </source>
</evidence>
<dbReference type="RefSeq" id="WP_163301257.1">
    <property type="nucleotide sequence ID" value="NZ_JAAGRQ010000015.1"/>
</dbReference>
<reference evidence="1 2" key="1">
    <citation type="submission" date="2020-02" db="EMBL/GenBank/DDBJ databases">
        <title>Comparative genomics of sulfur disproportionating microorganisms.</title>
        <authorList>
            <person name="Ward L.M."/>
            <person name="Bertran E."/>
            <person name="Johnston D.T."/>
        </authorList>
    </citation>
    <scope>NUCLEOTIDE SEQUENCE [LARGE SCALE GENOMIC DNA]</scope>
    <source>
        <strain evidence="1 2">DSM 3696</strain>
    </source>
</reference>
<dbReference type="AlphaFoldDB" id="A0A7K3NJ26"/>
<organism evidence="1 2">
    <name type="scientific">Desulfolutivibrio sulfodismutans</name>
    <dbReference type="NCBI Taxonomy" id="63561"/>
    <lineage>
        <taxon>Bacteria</taxon>
        <taxon>Pseudomonadati</taxon>
        <taxon>Thermodesulfobacteriota</taxon>
        <taxon>Desulfovibrionia</taxon>
        <taxon>Desulfovibrionales</taxon>
        <taxon>Desulfovibrionaceae</taxon>
        <taxon>Desulfolutivibrio</taxon>
    </lineage>
</organism>
<name>A0A7K3NJ26_9BACT</name>
<dbReference type="Proteomes" id="UP000469724">
    <property type="component" value="Unassembled WGS sequence"/>
</dbReference>
<keyword evidence="2" id="KW-1185">Reference proteome</keyword>
<evidence type="ECO:0000313" key="2">
    <source>
        <dbReference type="Proteomes" id="UP000469724"/>
    </source>
</evidence>
<dbReference type="SUPFAM" id="SSF52540">
    <property type="entry name" value="P-loop containing nucleoside triphosphate hydrolases"/>
    <property type="match status" value="1"/>
</dbReference>
<dbReference type="EMBL" id="JAAGRQ010000015">
    <property type="protein sequence ID" value="NDY56206.1"/>
    <property type="molecule type" value="Genomic_DNA"/>
</dbReference>
<sequence length="790" mass="92360">MHKNLINGLVDCYRKVLDSYDFKNPIDYHSVSLSRVRPGSLQGSDLIKADDNSQTLSLSPDNTMLNKIFNYCMSIQEAGTGKKALFRTIYTFPAVADDLNRFIDYDYDNNDELNVPINLTPKQVEDFFYFLCDKALQAKELNNNIYNLRQTRFIFTGDVGSGKTTFFNYIFSMYYDKLDELEIIWVRLDLTKDAYSNQEVKDALIAHTSYIIKRFYKEKIGGDFATEALKSISVLYGEDVAKSAITSFLSDNSRPQNSSSELHKNLQLKLVKYISRKYAFIYVFDALDNLRTDSDFVDKIKQFKEIFYDEGIKCVMIAAMRNLSHFLFLKSLSANEIIQESDMRGQPRVYKILPPNLKGVIENRLNYLTDCFEWLFYAHNRSKEKIAKIRNLRNVSRVSTFFWVDDENINYYYKVFMYYVRRGCLFDRKKYYHRNDVTIDSAYLALEKLVGTNFRLLLKSLNQLHKCFLDVLQQLNISPEEVVEILKNQDSEETDSRRLSAEKLNEILSKHHAVIKTLLASNGIYKHPFFYDEIDGELQACPQQSFKHPYIKSLFHGANTTHRCQIYHLLAKIRLLQYSKKFIFEHDTKPLEYLSTHFGYNAAQLKFDLNELLVYNMIKASPVEEDLKRVLKYKFHISVIGENALSQLIGELSYTRIVLNDILIPSVYADKLTPLFEYTENTKFTNRSRLLGSVVVFLLMVKSIECQENEFYELQKSEIPFSEWEIFPVLRDKFLSVFRSMLADKKNVSCNFYKRVVDKIDKLNLFQESVSDKSVSSLFDDVFIQLQSLK</sequence>
<gene>
    <name evidence="1" type="ORF">G3N56_05525</name>
</gene>
<comment type="caution">
    <text evidence="1">The sequence shown here is derived from an EMBL/GenBank/DDBJ whole genome shotgun (WGS) entry which is preliminary data.</text>
</comment>